<comment type="caution">
    <text evidence="1">The sequence shown here is derived from an EMBL/GenBank/DDBJ whole genome shotgun (WGS) entry which is preliminary data.</text>
</comment>
<dbReference type="GO" id="GO:0016301">
    <property type="term" value="F:kinase activity"/>
    <property type="evidence" value="ECO:0007669"/>
    <property type="project" value="UniProtKB-KW"/>
</dbReference>
<proteinExistence type="predicted"/>
<keyword evidence="1" id="KW-0675">Receptor</keyword>
<evidence type="ECO:0000313" key="1">
    <source>
        <dbReference type="EMBL" id="PNX60993.1"/>
    </source>
</evidence>
<dbReference type="Proteomes" id="UP000236291">
    <property type="component" value="Unassembled WGS sequence"/>
</dbReference>
<accession>A0A2K3K3X9</accession>
<sequence length="79" mass="8607">EYGGLGVRQLGEFNIALLGKMVFEDVGGQGGMWFRVLAARYGVVRGRMKEGGRGESSWWREIVKIRDDTGGLGGVCVSK</sequence>
<organism evidence="1 2">
    <name type="scientific">Trifolium pratense</name>
    <name type="common">Red clover</name>
    <dbReference type="NCBI Taxonomy" id="57577"/>
    <lineage>
        <taxon>Eukaryota</taxon>
        <taxon>Viridiplantae</taxon>
        <taxon>Streptophyta</taxon>
        <taxon>Embryophyta</taxon>
        <taxon>Tracheophyta</taxon>
        <taxon>Spermatophyta</taxon>
        <taxon>Magnoliopsida</taxon>
        <taxon>eudicotyledons</taxon>
        <taxon>Gunneridae</taxon>
        <taxon>Pentapetalae</taxon>
        <taxon>rosids</taxon>
        <taxon>fabids</taxon>
        <taxon>Fabales</taxon>
        <taxon>Fabaceae</taxon>
        <taxon>Papilionoideae</taxon>
        <taxon>50 kb inversion clade</taxon>
        <taxon>NPAAA clade</taxon>
        <taxon>Hologalegina</taxon>
        <taxon>IRL clade</taxon>
        <taxon>Trifolieae</taxon>
        <taxon>Trifolium</taxon>
    </lineage>
</organism>
<evidence type="ECO:0000313" key="2">
    <source>
        <dbReference type="Proteomes" id="UP000236291"/>
    </source>
</evidence>
<name>A0A2K3K3X9_TRIPR</name>
<feature type="non-terminal residue" evidence="1">
    <location>
        <position position="1"/>
    </location>
</feature>
<keyword evidence="1" id="KW-0418">Kinase</keyword>
<dbReference type="EMBL" id="ASHM01139601">
    <property type="protein sequence ID" value="PNX60993.1"/>
    <property type="molecule type" value="Genomic_DNA"/>
</dbReference>
<gene>
    <name evidence="1" type="ORF">L195_g060453</name>
</gene>
<reference evidence="1 2" key="1">
    <citation type="journal article" date="2014" name="Am. J. Bot.">
        <title>Genome assembly and annotation for red clover (Trifolium pratense; Fabaceae).</title>
        <authorList>
            <person name="Istvanek J."/>
            <person name="Jaros M."/>
            <person name="Krenek A."/>
            <person name="Repkova J."/>
        </authorList>
    </citation>
    <scope>NUCLEOTIDE SEQUENCE [LARGE SCALE GENOMIC DNA]</scope>
    <source>
        <strain evidence="2">cv. Tatra</strain>
        <tissue evidence="1">Young leaves</tissue>
    </source>
</reference>
<reference evidence="1 2" key="2">
    <citation type="journal article" date="2017" name="Front. Plant Sci.">
        <title>Gene Classification and Mining of Molecular Markers Useful in Red Clover (Trifolium pratense) Breeding.</title>
        <authorList>
            <person name="Istvanek J."/>
            <person name="Dluhosova J."/>
            <person name="Dluhos P."/>
            <person name="Patkova L."/>
            <person name="Nedelnik J."/>
            <person name="Repkova J."/>
        </authorList>
    </citation>
    <scope>NUCLEOTIDE SEQUENCE [LARGE SCALE GENOMIC DNA]</scope>
    <source>
        <strain evidence="2">cv. Tatra</strain>
        <tissue evidence="1">Young leaves</tissue>
    </source>
</reference>
<dbReference type="AlphaFoldDB" id="A0A2K3K3X9"/>
<protein>
    <submittedName>
        <fullName evidence="1">Cysteine-rich receptor-like protein kinase</fullName>
    </submittedName>
</protein>
<keyword evidence="1" id="KW-0808">Transferase</keyword>